<dbReference type="InterPro" id="IPR000182">
    <property type="entry name" value="GNAT_dom"/>
</dbReference>
<keyword evidence="5" id="KW-1185">Reference proteome</keyword>
<organism evidence="4 5">
    <name type="scientific">Plesiocystis pacifica SIR-1</name>
    <dbReference type="NCBI Taxonomy" id="391625"/>
    <lineage>
        <taxon>Bacteria</taxon>
        <taxon>Pseudomonadati</taxon>
        <taxon>Myxococcota</taxon>
        <taxon>Polyangia</taxon>
        <taxon>Nannocystales</taxon>
        <taxon>Nannocystaceae</taxon>
        <taxon>Plesiocystis</taxon>
    </lineage>
</organism>
<dbReference type="OrthoDB" id="9805924at2"/>
<dbReference type="InterPro" id="IPR050832">
    <property type="entry name" value="Bact_Acetyltransf"/>
</dbReference>
<comment type="caution">
    <text evidence="4">The sequence shown here is derived from an EMBL/GenBank/DDBJ whole genome shotgun (WGS) entry which is preliminary data.</text>
</comment>
<keyword evidence="2" id="KW-0012">Acyltransferase</keyword>
<dbReference type="PANTHER" id="PTHR43877">
    <property type="entry name" value="AMINOALKYLPHOSPHONATE N-ACETYLTRANSFERASE-RELATED-RELATED"/>
    <property type="match status" value="1"/>
</dbReference>
<dbReference type="RefSeq" id="WP_006972911.1">
    <property type="nucleotide sequence ID" value="NZ_ABCS01000038.1"/>
</dbReference>
<gene>
    <name evidence="4" type="ORF">PPSIR1_01769</name>
</gene>
<dbReference type="SUPFAM" id="SSF55729">
    <property type="entry name" value="Acyl-CoA N-acyltransferases (Nat)"/>
    <property type="match status" value="1"/>
</dbReference>
<evidence type="ECO:0000256" key="1">
    <source>
        <dbReference type="ARBA" id="ARBA00022679"/>
    </source>
</evidence>
<dbReference type="Proteomes" id="UP000005801">
    <property type="component" value="Unassembled WGS sequence"/>
</dbReference>
<dbReference type="CDD" id="cd04301">
    <property type="entry name" value="NAT_SF"/>
    <property type="match status" value="1"/>
</dbReference>
<keyword evidence="1" id="KW-0808">Transferase</keyword>
<evidence type="ECO:0000313" key="5">
    <source>
        <dbReference type="Proteomes" id="UP000005801"/>
    </source>
</evidence>
<proteinExistence type="predicted"/>
<evidence type="ECO:0000256" key="2">
    <source>
        <dbReference type="ARBA" id="ARBA00023315"/>
    </source>
</evidence>
<dbReference type="Pfam" id="PF00583">
    <property type="entry name" value="Acetyltransf_1"/>
    <property type="match status" value="1"/>
</dbReference>
<dbReference type="eggNOG" id="COG0456">
    <property type="taxonomic scope" value="Bacteria"/>
</dbReference>
<dbReference type="PROSITE" id="PS51186">
    <property type="entry name" value="GNAT"/>
    <property type="match status" value="1"/>
</dbReference>
<dbReference type="Gene3D" id="3.40.630.30">
    <property type="match status" value="1"/>
</dbReference>
<feature type="domain" description="N-acetyltransferase" evidence="3">
    <location>
        <begin position="1"/>
        <end position="156"/>
    </location>
</feature>
<evidence type="ECO:0000313" key="4">
    <source>
        <dbReference type="EMBL" id="EDM77907.1"/>
    </source>
</evidence>
<name>A6G866_9BACT</name>
<dbReference type="InterPro" id="IPR016181">
    <property type="entry name" value="Acyl_CoA_acyltransferase"/>
</dbReference>
<dbReference type="PANTHER" id="PTHR43877:SF2">
    <property type="entry name" value="AMINOALKYLPHOSPHONATE N-ACETYLTRANSFERASE-RELATED"/>
    <property type="match status" value="1"/>
</dbReference>
<dbReference type="GO" id="GO:0016747">
    <property type="term" value="F:acyltransferase activity, transferring groups other than amino-acyl groups"/>
    <property type="evidence" value="ECO:0007669"/>
    <property type="project" value="InterPro"/>
</dbReference>
<evidence type="ECO:0000259" key="3">
    <source>
        <dbReference type="PROSITE" id="PS51186"/>
    </source>
</evidence>
<sequence>MIRVATAEDVDLLVALNEHVHVVHVEAEPQRYRRTQAQELRPWFAASVEDSSCVYWLAFAEGSGAPVGYLRAVVRELPPNPFGFGRKELEVDQLAVAPAARGQGWGRALMDAAEVYARGQGCGSVVLSVMAFNTGARVFYEALGYAPQLTRMAKAL</sequence>
<reference evidence="4 5" key="1">
    <citation type="submission" date="2007-06" db="EMBL/GenBank/DDBJ databases">
        <authorList>
            <person name="Shimkets L."/>
            <person name="Ferriera S."/>
            <person name="Johnson J."/>
            <person name="Kravitz S."/>
            <person name="Beeson K."/>
            <person name="Sutton G."/>
            <person name="Rogers Y.-H."/>
            <person name="Friedman R."/>
            <person name="Frazier M."/>
            <person name="Venter J.C."/>
        </authorList>
    </citation>
    <scope>NUCLEOTIDE SEQUENCE [LARGE SCALE GENOMIC DNA]</scope>
    <source>
        <strain evidence="4 5">SIR-1</strain>
    </source>
</reference>
<protein>
    <recommendedName>
        <fullName evidence="3">N-acetyltransferase domain-containing protein</fullName>
    </recommendedName>
</protein>
<dbReference type="STRING" id="391625.PPSIR1_01769"/>
<dbReference type="AlphaFoldDB" id="A6G866"/>
<accession>A6G866</accession>
<dbReference type="EMBL" id="ABCS01000038">
    <property type="protein sequence ID" value="EDM77907.1"/>
    <property type="molecule type" value="Genomic_DNA"/>
</dbReference>